<feature type="transmembrane region" description="Helical" evidence="1">
    <location>
        <begin position="44"/>
        <end position="71"/>
    </location>
</feature>
<keyword evidence="1" id="KW-0812">Transmembrane</keyword>
<gene>
    <name evidence="2" type="ORF">FEK35_02080</name>
</gene>
<evidence type="ECO:0000313" key="3">
    <source>
        <dbReference type="Proteomes" id="UP000308349"/>
    </source>
</evidence>
<protein>
    <submittedName>
        <fullName evidence="2">Uncharacterized protein</fullName>
    </submittedName>
</protein>
<keyword evidence="1" id="KW-0472">Membrane</keyword>
<dbReference type="EMBL" id="VBUU01000001">
    <property type="protein sequence ID" value="TLG17935.1"/>
    <property type="molecule type" value="Genomic_DNA"/>
</dbReference>
<dbReference type="OrthoDB" id="4571681at2"/>
<keyword evidence="1" id="KW-1133">Transmembrane helix</keyword>
<organism evidence="2 3">
    <name type="scientific">Nocardia cyriacigeorgica</name>
    <dbReference type="NCBI Taxonomy" id="135487"/>
    <lineage>
        <taxon>Bacteria</taxon>
        <taxon>Bacillati</taxon>
        <taxon>Actinomycetota</taxon>
        <taxon>Actinomycetes</taxon>
        <taxon>Mycobacteriales</taxon>
        <taxon>Nocardiaceae</taxon>
        <taxon>Nocardia</taxon>
    </lineage>
</organism>
<dbReference type="RefSeq" id="WP_138454689.1">
    <property type="nucleotide sequence ID" value="NZ_VBUU01000001.1"/>
</dbReference>
<comment type="caution">
    <text evidence="2">The sequence shown here is derived from an EMBL/GenBank/DDBJ whole genome shotgun (WGS) entry which is preliminary data.</text>
</comment>
<dbReference type="AlphaFoldDB" id="A0A5R8PLN9"/>
<reference evidence="2 3" key="1">
    <citation type="submission" date="2019-05" db="EMBL/GenBank/DDBJ databases">
        <title>Genomes sequences of two Nocardia cyriacigeorgica environmental isolates, type strains Nocardia asteroides ATCC 19247 and Nocardia cyriacigeorgica DSM 44484.</title>
        <authorList>
            <person name="Vautrin F."/>
            <person name="Bergeron E."/>
            <person name="Dubost A."/>
            <person name="Abrouk D."/>
            <person name="Rodriguez Nava V."/>
            <person name="Pujic P."/>
        </authorList>
    </citation>
    <scope>NUCLEOTIDE SEQUENCE [LARGE SCALE GENOMIC DNA]</scope>
    <source>
        <strain evidence="2 3">EML 1456</strain>
    </source>
</reference>
<accession>A0A5R8PLN9</accession>
<evidence type="ECO:0000313" key="2">
    <source>
        <dbReference type="EMBL" id="TLG17935.1"/>
    </source>
</evidence>
<evidence type="ECO:0000256" key="1">
    <source>
        <dbReference type="SAM" id="Phobius"/>
    </source>
</evidence>
<proteinExistence type="predicted"/>
<name>A0A5R8PLN9_9NOCA</name>
<sequence length="94" mass="10206">MYYLDLLTNAAALDHGTWAGADVLTSTLDLEAARQKSRKSGNRFGVLGLLMGALCCLLVVAGIIGLIVWLVNRANNDGPPRPPYPPQQYPPHNY</sequence>
<dbReference type="Proteomes" id="UP000308349">
    <property type="component" value="Unassembled WGS sequence"/>
</dbReference>